<reference evidence="1" key="1">
    <citation type="journal article" date="2021" name="New Phytol.">
        <title>Evolutionary innovations through gain and loss of genes in the ectomycorrhizal Boletales.</title>
        <authorList>
            <person name="Wu G."/>
            <person name="Miyauchi S."/>
            <person name="Morin E."/>
            <person name="Kuo A."/>
            <person name="Drula E."/>
            <person name="Varga T."/>
            <person name="Kohler A."/>
            <person name="Feng B."/>
            <person name="Cao Y."/>
            <person name="Lipzen A."/>
            <person name="Daum C."/>
            <person name="Hundley H."/>
            <person name="Pangilinan J."/>
            <person name="Johnson J."/>
            <person name="Barry K."/>
            <person name="LaButti K."/>
            <person name="Ng V."/>
            <person name="Ahrendt S."/>
            <person name="Min B."/>
            <person name="Choi I.G."/>
            <person name="Park H."/>
            <person name="Plett J.M."/>
            <person name="Magnuson J."/>
            <person name="Spatafora J.W."/>
            <person name="Nagy L.G."/>
            <person name="Henrissat B."/>
            <person name="Grigoriev I.V."/>
            <person name="Yang Z.L."/>
            <person name="Xu J."/>
            <person name="Martin F.M."/>
        </authorList>
    </citation>
    <scope>NUCLEOTIDE SEQUENCE</scope>
    <source>
        <strain evidence="1">KUC20120723A-06</strain>
    </source>
</reference>
<evidence type="ECO:0000313" key="2">
    <source>
        <dbReference type="Proteomes" id="UP000790709"/>
    </source>
</evidence>
<sequence>MAWYPPIPRQASSTGGTSGPSLSASEPPASASAPAAPSNPGATTQDSATSIPSTAVGSSAVGSSAGASSSADGSSSTSVAVAPSTSAIASQSSTSSPSASSADSTSTPGTSTSYAQETSSVLTTQSSSSPSTTSSTDGSTSSTNSLSQSPSASSSTASSSSPSTSPASSSPSSSSRSHSPSSSASSSVSSESWTTYTSSYVTVVSGSMTVTTTTAIPTLSTNPPRDTTSSNRTAIIAGSTAGAAVLILAVLSIAFYRTRKRFKYLGFLDSIASRRKQQQARANLLAGEDLDDHDLSRPARYRDYETPWDDDAQSPHSWVAGRESPMLHRARGSESGSVFREDVWPPPSEGSRLVDPLLAASGSIDLSRIVDDVMGPPAAAGHFSQNSVSSSRKDLSGSGYESDRERVGSHSRAWSSGSQTALLEAAGLLGPNARQTGEASPPKPGPHTSPLKNNISANTS</sequence>
<evidence type="ECO:0000313" key="1">
    <source>
        <dbReference type="EMBL" id="KAH7924098.1"/>
    </source>
</evidence>
<organism evidence="1 2">
    <name type="scientific">Leucogyrophana mollusca</name>
    <dbReference type="NCBI Taxonomy" id="85980"/>
    <lineage>
        <taxon>Eukaryota</taxon>
        <taxon>Fungi</taxon>
        <taxon>Dikarya</taxon>
        <taxon>Basidiomycota</taxon>
        <taxon>Agaricomycotina</taxon>
        <taxon>Agaricomycetes</taxon>
        <taxon>Agaricomycetidae</taxon>
        <taxon>Boletales</taxon>
        <taxon>Boletales incertae sedis</taxon>
        <taxon>Leucogyrophana</taxon>
    </lineage>
</organism>
<dbReference type="EMBL" id="MU266433">
    <property type="protein sequence ID" value="KAH7924098.1"/>
    <property type="molecule type" value="Genomic_DNA"/>
</dbReference>
<protein>
    <submittedName>
        <fullName evidence="1">Uncharacterized protein</fullName>
    </submittedName>
</protein>
<comment type="caution">
    <text evidence="1">The sequence shown here is derived from an EMBL/GenBank/DDBJ whole genome shotgun (WGS) entry which is preliminary data.</text>
</comment>
<keyword evidence="2" id="KW-1185">Reference proteome</keyword>
<dbReference type="Proteomes" id="UP000790709">
    <property type="component" value="Unassembled WGS sequence"/>
</dbReference>
<accession>A0ACB8BHU8</accession>
<name>A0ACB8BHU8_9AGAM</name>
<gene>
    <name evidence="1" type="ORF">BV22DRAFT_1035515</name>
</gene>
<proteinExistence type="predicted"/>